<protein>
    <submittedName>
        <fullName evidence="3">Transcriptional regulator YheO, contains PAS and DNA-binding HTH domains</fullName>
    </submittedName>
</protein>
<proteinExistence type="predicted"/>
<dbReference type="Proteomes" id="UP001139493">
    <property type="component" value="Unassembled WGS sequence"/>
</dbReference>
<comment type="caution">
    <text evidence="3">The sequence shown here is derived from an EMBL/GenBank/DDBJ whole genome shotgun (WGS) entry which is preliminary data.</text>
</comment>
<keyword evidence="3" id="KW-0238">DNA-binding</keyword>
<evidence type="ECO:0000259" key="2">
    <source>
        <dbReference type="Pfam" id="PF13309"/>
    </source>
</evidence>
<evidence type="ECO:0000313" key="3">
    <source>
        <dbReference type="EMBL" id="MCP2262775.1"/>
    </source>
</evidence>
<dbReference type="GO" id="GO:0003677">
    <property type="term" value="F:DNA binding"/>
    <property type="evidence" value="ECO:0007669"/>
    <property type="project" value="UniProtKB-KW"/>
</dbReference>
<evidence type="ECO:0000259" key="1">
    <source>
        <dbReference type="Pfam" id="PF08348"/>
    </source>
</evidence>
<feature type="domain" description="YheO-like" evidence="1">
    <location>
        <begin position="31"/>
        <end position="139"/>
    </location>
</feature>
<dbReference type="Pfam" id="PF08348">
    <property type="entry name" value="PAS_6"/>
    <property type="match status" value="1"/>
</dbReference>
<dbReference type="InterPro" id="IPR013559">
    <property type="entry name" value="YheO"/>
</dbReference>
<gene>
    <name evidence="3" type="ORF">APR03_000098</name>
</gene>
<dbReference type="EMBL" id="JAMTCS010000001">
    <property type="protein sequence ID" value="MCP2262775.1"/>
    <property type="molecule type" value="Genomic_DNA"/>
</dbReference>
<organism evidence="3 4">
    <name type="scientific">Promicromonospora thailandica</name>
    <dbReference type="NCBI Taxonomy" id="765201"/>
    <lineage>
        <taxon>Bacteria</taxon>
        <taxon>Bacillati</taxon>
        <taxon>Actinomycetota</taxon>
        <taxon>Actinomycetes</taxon>
        <taxon>Micrococcales</taxon>
        <taxon>Promicromonosporaceae</taxon>
        <taxon>Promicromonospora</taxon>
    </lineage>
</organism>
<feature type="domain" description="Transcriptional regulator DauR-like HTH" evidence="2">
    <location>
        <begin position="165"/>
        <end position="227"/>
    </location>
</feature>
<name>A0A9X2FY87_9MICO</name>
<dbReference type="RefSeq" id="WP_253831696.1">
    <property type="nucleotide sequence ID" value="NZ_JAMTCS010000001.1"/>
</dbReference>
<dbReference type="PANTHER" id="PTHR35568:SF1">
    <property type="entry name" value="TRANSCRIPTIONAL REGULATOR DAUR"/>
    <property type="match status" value="1"/>
</dbReference>
<dbReference type="Pfam" id="PF13309">
    <property type="entry name" value="HTH_22"/>
    <property type="match status" value="1"/>
</dbReference>
<sequence>MTSDTGAGDLRAVVTKGRFESIEAAYLVLWPVMRAIAAAVGDHCEVVLHDLSRRDLGHTIHAIVNGHVTGRAVGGPSTNLGLEVVRDEGAEHDEFGYVGRTADGRELHCSSVYYRDASGRVIAALCINVDLTPLQTAQNVLASLLPARAPAQPDREIHTPDIASLLDTMIGDAIAAVGRPVAMMGKGDRVAVLRALDARGAFHVKRSVETVAKRLGISRVTAYAYLDQLRSGEG</sequence>
<dbReference type="PANTHER" id="PTHR35568">
    <property type="entry name" value="TRANSCRIPTIONAL REGULATOR DAUR"/>
    <property type="match status" value="1"/>
</dbReference>
<dbReference type="AlphaFoldDB" id="A0A9X2FY87"/>
<dbReference type="InterPro" id="IPR039445">
    <property type="entry name" value="DauR-like_HTH"/>
</dbReference>
<keyword evidence="4" id="KW-1185">Reference proteome</keyword>
<reference evidence="3" key="1">
    <citation type="submission" date="2022-06" db="EMBL/GenBank/DDBJ databases">
        <title>Genomic Encyclopedia of Archaeal and Bacterial Type Strains, Phase II (KMG-II): from individual species to whole genera.</title>
        <authorList>
            <person name="Goeker M."/>
        </authorList>
    </citation>
    <scope>NUCLEOTIDE SEQUENCE</scope>
    <source>
        <strain evidence="3">DSM 26652</strain>
    </source>
</reference>
<dbReference type="InterPro" id="IPR039446">
    <property type="entry name" value="DauR-like"/>
</dbReference>
<evidence type="ECO:0000313" key="4">
    <source>
        <dbReference type="Proteomes" id="UP001139493"/>
    </source>
</evidence>
<accession>A0A9X2FY87</accession>